<comment type="catalytic activity">
    <reaction evidence="6">
        <text>Fe-coproporphyrin III + 2 H(+) = coproporphyrin III + Fe(2+)</text>
        <dbReference type="Rhea" id="RHEA:49572"/>
        <dbReference type="ChEBI" id="CHEBI:15378"/>
        <dbReference type="ChEBI" id="CHEBI:29033"/>
        <dbReference type="ChEBI" id="CHEBI:68438"/>
        <dbReference type="ChEBI" id="CHEBI:131725"/>
        <dbReference type="EC" id="4.99.1.9"/>
    </reaction>
    <physiologicalReaction direction="right-to-left" evidence="6">
        <dbReference type="Rhea" id="RHEA:49574"/>
    </physiologicalReaction>
</comment>
<evidence type="ECO:0000256" key="3">
    <source>
        <dbReference type="ARBA" id="ARBA00023133"/>
    </source>
</evidence>
<keyword evidence="3 7" id="KW-0350">Heme biosynthesis</keyword>
<reference evidence="9 10" key="1">
    <citation type="submission" date="2018-08" db="EMBL/GenBank/DDBJ databases">
        <title>The draft genome squence of Brumimicrobium sp. N62.</title>
        <authorList>
            <person name="Du Z.-J."/>
            <person name="Luo H.-R."/>
        </authorList>
    </citation>
    <scope>NUCLEOTIDE SEQUENCE [LARGE SCALE GENOMIC DNA]</scope>
    <source>
        <strain evidence="9 10">N62</strain>
    </source>
</reference>
<evidence type="ECO:0000256" key="4">
    <source>
        <dbReference type="ARBA" id="ARBA00023239"/>
    </source>
</evidence>
<evidence type="ECO:0000256" key="7">
    <source>
        <dbReference type="HAMAP-Rule" id="MF_00323"/>
    </source>
</evidence>
<evidence type="ECO:0000256" key="1">
    <source>
        <dbReference type="ARBA" id="ARBA00007718"/>
    </source>
</evidence>
<evidence type="ECO:0000313" key="10">
    <source>
        <dbReference type="Proteomes" id="UP000257127"/>
    </source>
</evidence>
<evidence type="ECO:0000256" key="6">
    <source>
        <dbReference type="ARBA" id="ARBA00024536"/>
    </source>
</evidence>
<dbReference type="GO" id="GO:0006783">
    <property type="term" value="P:heme biosynthetic process"/>
    <property type="evidence" value="ECO:0007669"/>
    <property type="project" value="UniProtKB-UniRule"/>
</dbReference>
<feature type="binding site" evidence="7">
    <location>
        <position position="198"/>
    </location>
    <ligand>
        <name>Fe(2+)</name>
        <dbReference type="ChEBI" id="CHEBI:29033"/>
    </ligand>
</feature>
<keyword evidence="7" id="KW-0479">Metal-binding</keyword>
<gene>
    <name evidence="7" type="primary">hemH</name>
    <name evidence="9" type="ORF">DXU93_00775</name>
</gene>
<keyword evidence="5 7" id="KW-0627">Porphyrin biosynthesis</keyword>
<comment type="function">
    <text evidence="7">Catalyzes the ferrous insertion into protoporphyrin IX.</text>
</comment>
<dbReference type="InterPro" id="IPR033644">
    <property type="entry name" value="Ferrochelatase_C"/>
</dbReference>
<dbReference type="UniPathway" id="UPA00252">
    <property type="reaction ID" value="UER00325"/>
</dbReference>
<comment type="catalytic activity">
    <reaction evidence="7">
        <text>heme b + 2 H(+) = protoporphyrin IX + Fe(2+)</text>
        <dbReference type="Rhea" id="RHEA:22584"/>
        <dbReference type="ChEBI" id="CHEBI:15378"/>
        <dbReference type="ChEBI" id="CHEBI:29033"/>
        <dbReference type="ChEBI" id="CHEBI:57306"/>
        <dbReference type="ChEBI" id="CHEBI:60344"/>
        <dbReference type="EC" id="4.98.1.1"/>
    </reaction>
</comment>
<dbReference type="CDD" id="cd00419">
    <property type="entry name" value="Ferrochelatase_C"/>
    <property type="match status" value="1"/>
</dbReference>
<dbReference type="PANTHER" id="PTHR11108">
    <property type="entry name" value="FERROCHELATASE"/>
    <property type="match status" value="1"/>
</dbReference>
<comment type="pathway">
    <text evidence="7">Porphyrin-containing compound metabolism; protoheme biosynthesis; protoheme from protoporphyrin-IX: step 1/1.</text>
</comment>
<proteinExistence type="inferred from homology"/>
<keyword evidence="7" id="KW-0963">Cytoplasm</keyword>
<sequence length="343" mass="39942">MGKNRKKTGVLLIQLGTPDSPSKKDVKIYLKEFLNDPRVIDYPKLKRKLLVNGIIIPFRVKNSTEIYKELWELSGGVSPLLKYTESKTKLLQERFKDEDVTVHMAMRYRLPRMEDVLEEMRRENYDKIIILPLFPHYASASGGTAIEKAVDIIRKWWVIPEISTVPDFFDHEAYIDTIVERTKEFDVKSYDNILFSYHGLPDTHVDKVYDDGLCEDQPCETEMNDKNRFCYKAQCYATTRLIAEKLGLKESDYTVAFQSRLNKKWLTPFSDKVIEEWAEKGSKRILAFSPAFVADCLETIVEIGVEYDEDFKKLGGEKVQLVPSTNDHPRFIDCLEDLVRQRM</sequence>
<comment type="caution">
    <text evidence="9">The sequence shown here is derived from an EMBL/GenBank/DDBJ whole genome shotgun (WGS) entry which is preliminary data.</text>
</comment>
<keyword evidence="2 7" id="KW-0408">Iron</keyword>
<protein>
    <recommendedName>
        <fullName evidence="7">Ferrochelatase</fullName>
        <ecNumber evidence="7">4.98.1.1</ecNumber>
    </recommendedName>
    <alternativeName>
        <fullName evidence="7">Heme synthase</fullName>
    </alternativeName>
    <alternativeName>
        <fullName evidence="7">Protoheme ferro-lyase</fullName>
    </alternativeName>
</protein>
<dbReference type="SUPFAM" id="SSF53800">
    <property type="entry name" value="Chelatase"/>
    <property type="match status" value="1"/>
</dbReference>
<dbReference type="CDD" id="cd03411">
    <property type="entry name" value="Ferrochelatase_N"/>
    <property type="match status" value="1"/>
</dbReference>
<evidence type="ECO:0000256" key="2">
    <source>
        <dbReference type="ARBA" id="ARBA00023004"/>
    </source>
</evidence>
<organism evidence="9 10">
    <name type="scientific">Brumimicrobium aurantiacum</name>
    <dbReference type="NCBI Taxonomy" id="1737063"/>
    <lineage>
        <taxon>Bacteria</taxon>
        <taxon>Pseudomonadati</taxon>
        <taxon>Bacteroidota</taxon>
        <taxon>Flavobacteriia</taxon>
        <taxon>Flavobacteriales</taxon>
        <taxon>Crocinitomicaceae</taxon>
        <taxon>Brumimicrobium</taxon>
    </lineage>
</organism>
<dbReference type="RefSeq" id="WP_116879337.1">
    <property type="nucleotide sequence ID" value="NZ_QURB01000001.1"/>
</dbReference>
<dbReference type="EC" id="4.98.1.1" evidence="7"/>
<dbReference type="AlphaFoldDB" id="A0A3E1F114"/>
<accession>A0A3E1F114</accession>
<name>A0A3E1F114_9FLAO</name>
<evidence type="ECO:0000256" key="5">
    <source>
        <dbReference type="ARBA" id="ARBA00023244"/>
    </source>
</evidence>
<keyword evidence="10" id="KW-1185">Reference proteome</keyword>
<dbReference type="GO" id="GO:0005737">
    <property type="term" value="C:cytoplasm"/>
    <property type="evidence" value="ECO:0007669"/>
    <property type="project" value="UniProtKB-SubCell"/>
</dbReference>
<evidence type="ECO:0000256" key="8">
    <source>
        <dbReference type="RuleBase" id="RU004185"/>
    </source>
</evidence>
<dbReference type="GO" id="GO:0046872">
    <property type="term" value="F:metal ion binding"/>
    <property type="evidence" value="ECO:0007669"/>
    <property type="project" value="UniProtKB-KW"/>
</dbReference>
<dbReference type="Pfam" id="PF00762">
    <property type="entry name" value="Ferrochelatase"/>
    <property type="match status" value="1"/>
</dbReference>
<dbReference type="EMBL" id="QURB01000001">
    <property type="protein sequence ID" value="RFC55500.1"/>
    <property type="molecule type" value="Genomic_DNA"/>
</dbReference>
<dbReference type="GO" id="GO:0004325">
    <property type="term" value="F:ferrochelatase activity"/>
    <property type="evidence" value="ECO:0007669"/>
    <property type="project" value="UniProtKB-UniRule"/>
</dbReference>
<dbReference type="InterPro" id="IPR001015">
    <property type="entry name" value="Ferrochelatase"/>
</dbReference>
<dbReference type="OrthoDB" id="9809741at2"/>
<dbReference type="HAMAP" id="MF_00323">
    <property type="entry name" value="Ferrochelatase"/>
    <property type="match status" value="1"/>
</dbReference>
<comment type="subcellular location">
    <subcellularLocation>
        <location evidence="7">Cytoplasm</location>
    </subcellularLocation>
</comment>
<dbReference type="Proteomes" id="UP000257127">
    <property type="component" value="Unassembled WGS sequence"/>
</dbReference>
<dbReference type="NCBIfam" id="TIGR00109">
    <property type="entry name" value="hemH"/>
    <property type="match status" value="1"/>
</dbReference>
<evidence type="ECO:0000313" key="9">
    <source>
        <dbReference type="EMBL" id="RFC55500.1"/>
    </source>
</evidence>
<keyword evidence="4 7" id="KW-0456">Lyase</keyword>
<dbReference type="PANTHER" id="PTHR11108:SF1">
    <property type="entry name" value="FERROCHELATASE, MITOCHONDRIAL"/>
    <property type="match status" value="1"/>
</dbReference>
<comment type="similarity">
    <text evidence="1 7 8">Belongs to the ferrochelatase family.</text>
</comment>
<feature type="binding site" evidence="7">
    <location>
        <position position="298"/>
    </location>
    <ligand>
        <name>Fe(2+)</name>
        <dbReference type="ChEBI" id="CHEBI:29033"/>
    </ligand>
</feature>
<dbReference type="Gene3D" id="3.40.50.1400">
    <property type="match status" value="2"/>
</dbReference>
<dbReference type="InterPro" id="IPR033659">
    <property type="entry name" value="Ferrochelatase_N"/>
</dbReference>